<dbReference type="Proteomes" id="UP000478805">
    <property type="component" value="Unassembled WGS sequence"/>
</dbReference>
<organism evidence="1 2">
    <name type="scientific">Campylobacter jejuni</name>
    <dbReference type="NCBI Taxonomy" id="197"/>
    <lineage>
        <taxon>Bacteria</taxon>
        <taxon>Pseudomonadati</taxon>
        <taxon>Campylobacterota</taxon>
        <taxon>Epsilonproteobacteria</taxon>
        <taxon>Campylobacterales</taxon>
        <taxon>Campylobacteraceae</taxon>
        <taxon>Campylobacter</taxon>
    </lineage>
</organism>
<dbReference type="EMBL" id="AANOVI010000001">
    <property type="protein sequence ID" value="EDP8233750.1"/>
    <property type="molecule type" value="Genomic_DNA"/>
</dbReference>
<name>A0A3K6FK65_CAMJU</name>
<evidence type="ECO:0000313" key="2">
    <source>
        <dbReference type="Proteomes" id="UP000478805"/>
    </source>
</evidence>
<dbReference type="AlphaFoldDB" id="A0A3K6FK65"/>
<proteinExistence type="predicted"/>
<accession>A0A3K6FK65</accession>
<protein>
    <submittedName>
        <fullName evidence="1">Sodium:pantothenate symporter</fullName>
    </submittedName>
</protein>
<dbReference type="RefSeq" id="WP_002777410.1">
    <property type="nucleotide sequence ID" value="NZ_BCNK01000003.1"/>
</dbReference>
<dbReference type="GeneID" id="66543819"/>
<comment type="caution">
    <text evidence="1">The sequence shown here is derived from an EMBL/GenBank/DDBJ whole genome shotgun (WGS) entry which is preliminary data.</text>
</comment>
<reference evidence="1 2" key="1">
    <citation type="submission" date="2020-01" db="EMBL/GenBank/DDBJ databases">
        <authorList>
            <consortium name="PulseNet: The National Subtyping Network for Foodborne Disease Surveillance"/>
            <person name="Tarr C.L."/>
            <person name="Trees E."/>
            <person name="Katz L.S."/>
            <person name="Carleton-Romer H.A."/>
            <person name="Stroika S."/>
            <person name="Kucerova Z."/>
            <person name="Roache K.F."/>
            <person name="Sabol A.L."/>
            <person name="Besser J."/>
            <person name="Gerner-Smidt P."/>
        </authorList>
    </citation>
    <scope>NUCLEOTIDE SEQUENCE [LARGE SCALE GENOMIC DNA]</scope>
    <source>
        <strain evidence="1 2">PNUSAC014094</strain>
    </source>
</reference>
<sequence>MSLTHNDLSNLCILISLLFLEYILINAKTFRQMTRFANFYGVIMVLSFIVSWQIFNAYFNFLVFLILFFVSYKIWQFKKK</sequence>
<gene>
    <name evidence="1" type="ORF">GSU20_01765</name>
</gene>
<evidence type="ECO:0000313" key="1">
    <source>
        <dbReference type="EMBL" id="EDP8233750.1"/>
    </source>
</evidence>